<keyword evidence="4" id="KW-1185">Reference proteome</keyword>
<dbReference type="PANTHER" id="PTHR43180:SF55">
    <property type="entry name" value="ALCOHOL DEHYDROGENASE-LIKE PROTEIN"/>
    <property type="match status" value="1"/>
</dbReference>
<name>A0AAN8Z6Q7_9MAGN</name>
<dbReference type="SUPFAM" id="SSF51735">
    <property type="entry name" value="NAD(P)-binding Rossmann-fold domains"/>
    <property type="match status" value="1"/>
</dbReference>
<dbReference type="GO" id="GO:0016491">
    <property type="term" value="F:oxidoreductase activity"/>
    <property type="evidence" value="ECO:0007669"/>
    <property type="project" value="UniProtKB-KW"/>
</dbReference>
<evidence type="ECO:0000313" key="4">
    <source>
        <dbReference type="Proteomes" id="UP001370490"/>
    </source>
</evidence>
<reference evidence="3 4" key="1">
    <citation type="submission" date="2023-12" db="EMBL/GenBank/DDBJ databases">
        <title>A high-quality genome assembly for Dillenia turbinata (Dilleniales).</title>
        <authorList>
            <person name="Chanderbali A."/>
        </authorList>
    </citation>
    <scope>NUCLEOTIDE SEQUENCE [LARGE SCALE GENOMIC DNA]</scope>
    <source>
        <strain evidence="3">LSX21</strain>
        <tissue evidence="3">Leaf</tissue>
    </source>
</reference>
<dbReference type="Gene3D" id="3.40.50.720">
    <property type="entry name" value="NAD(P)-binding Rossmann-like Domain"/>
    <property type="match status" value="1"/>
</dbReference>
<gene>
    <name evidence="3" type="ORF">RJ641_007180</name>
</gene>
<proteinExistence type="inferred from homology"/>
<dbReference type="AlphaFoldDB" id="A0AAN8Z6Q7"/>
<dbReference type="Proteomes" id="UP001370490">
    <property type="component" value="Unassembled WGS sequence"/>
</dbReference>
<comment type="caution">
    <text evidence="3">The sequence shown here is derived from an EMBL/GenBank/DDBJ whole genome shotgun (WGS) entry which is preliminary data.</text>
</comment>
<dbReference type="InterPro" id="IPR036291">
    <property type="entry name" value="NAD(P)-bd_dom_sf"/>
</dbReference>
<dbReference type="EMBL" id="JBAMMX010000014">
    <property type="protein sequence ID" value="KAK6928589.1"/>
    <property type="molecule type" value="Genomic_DNA"/>
</dbReference>
<evidence type="ECO:0000256" key="1">
    <source>
        <dbReference type="ARBA" id="ARBA00006484"/>
    </source>
</evidence>
<dbReference type="InterPro" id="IPR002347">
    <property type="entry name" value="SDR_fam"/>
</dbReference>
<protein>
    <submittedName>
        <fullName evidence="3">Uncharacterized protein</fullName>
    </submittedName>
</protein>
<dbReference type="PANTHER" id="PTHR43180">
    <property type="entry name" value="3-OXOACYL-(ACYL-CARRIER-PROTEIN) REDUCTASE (AFU_ORTHOLOGUE AFUA_6G11210)"/>
    <property type="match status" value="1"/>
</dbReference>
<sequence length="139" mass="15324">MKNASLEDLCAGYVPKLFKNYIPVPGHPPQARNLDNEIACLAKRHVMQIFYLANETKISKLISPKAIDVKKDGVQLKLTESKTSVCLGEFKGAHCEEIDIARAALFLASDEAKYISGHNLVVDGGFTSFKNLKFPSQDV</sequence>
<evidence type="ECO:0000313" key="3">
    <source>
        <dbReference type="EMBL" id="KAK6928589.1"/>
    </source>
</evidence>
<comment type="similarity">
    <text evidence="1">Belongs to the short-chain dehydrogenases/reductases (SDR) family.</text>
</comment>
<keyword evidence="2" id="KW-0560">Oxidoreductase</keyword>
<accession>A0AAN8Z6Q7</accession>
<evidence type="ECO:0000256" key="2">
    <source>
        <dbReference type="ARBA" id="ARBA00023002"/>
    </source>
</evidence>
<dbReference type="Pfam" id="PF13561">
    <property type="entry name" value="adh_short_C2"/>
    <property type="match status" value="1"/>
</dbReference>
<organism evidence="3 4">
    <name type="scientific">Dillenia turbinata</name>
    <dbReference type="NCBI Taxonomy" id="194707"/>
    <lineage>
        <taxon>Eukaryota</taxon>
        <taxon>Viridiplantae</taxon>
        <taxon>Streptophyta</taxon>
        <taxon>Embryophyta</taxon>
        <taxon>Tracheophyta</taxon>
        <taxon>Spermatophyta</taxon>
        <taxon>Magnoliopsida</taxon>
        <taxon>eudicotyledons</taxon>
        <taxon>Gunneridae</taxon>
        <taxon>Pentapetalae</taxon>
        <taxon>Dilleniales</taxon>
        <taxon>Dilleniaceae</taxon>
        <taxon>Dillenia</taxon>
    </lineage>
</organism>